<proteinExistence type="predicted"/>
<accession>A0A1I2ASN5</accession>
<dbReference type="EMBL" id="FOMT01000003">
    <property type="protein sequence ID" value="SFE46994.1"/>
    <property type="molecule type" value="Genomic_DNA"/>
</dbReference>
<dbReference type="STRING" id="1045775.SAMN05216378_3228"/>
<name>A0A1I2ASN5_9BACL</name>
<organism evidence="2 3">
    <name type="scientific">Paenibacillus catalpae</name>
    <dbReference type="NCBI Taxonomy" id="1045775"/>
    <lineage>
        <taxon>Bacteria</taxon>
        <taxon>Bacillati</taxon>
        <taxon>Bacillota</taxon>
        <taxon>Bacilli</taxon>
        <taxon>Bacillales</taxon>
        <taxon>Paenibacillaceae</taxon>
        <taxon>Paenibacillus</taxon>
    </lineage>
</organism>
<feature type="region of interest" description="Disordered" evidence="1">
    <location>
        <begin position="173"/>
        <end position="247"/>
    </location>
</feature>
<feature type="compositionally biased region" description="Low complexity" evidence="1">
    <location>
        <begin position="183"/>
        <end position="221"/>
    </location>
</feature>
<keyword evidence="3" id="KW-1185">Reference proteome</keyword>
<sequence length="247" mass="26112">MYECNWQQGNNSHNSHKSHKSHRSHRSNGSTGNTGNTGNTVSGNSELKNLVGEFVRINRGGPESLEGKLLAVKSDYLVLSTREGVVYVDLDHVKSVTGFANPKSGGVNNDYINATNFRGVIRALTKEFVQINWGGPEKIEGFLAEVQGNTALVVANNQVVYLLVDHIKTIKKLGGKSGGNKSGGNKNSNQSGGNKNNKSGGNKNNKSGSQTQGQSGGNKNKTGAQAQGQSTGNKSRKSGGSNRSKKG</sequence>
<dbReference type="Proteomes" id="UP000198855">
    <property type="component" value="Unassembled WGS sequence"/>
</dbReference>
<protein>
    <submittedName>
        <fullName evidence="2">Spore coat protein B</fullName>
    </submittedName>
</protein>
<dbReference type="RefSeq" id="WP_091186911.1">
    <property type="nucleotide sequence ID" value="NZ_FOMT01000003.1"/>
</dbReference>
<feature type="compositionally biased region" description="Low complexity" evidence="1">
    <location>
        <begin position="238"/>
        <end position="247"/>
    </location>
</feature>
<keyword evidence="2" id="KW-0946">Virion</keyword>
<gene>
    <name evidence="2" type="ORF">SAMN05216378_3228</name>
</gene>
<feature type="compositionally biased region" description="Polar residues" evidence="1">
    <location>
        <begin position="222"/>
        <end position="231"/>
    </location>
</feature>
<feature type="region of interest" description="Disordered" evidence="1">
    <location>
        <begin position="1"/>
        <end position="43"/>
    </location>
</feature>
<evidence type="ECO:0000313" key="3">
    <source>
        <dbReference type="Proteomes" id="UP000198855"/>
    </source>
</evidence>
<reference evidence="3" key="1">
    <citation type="submission" date="2016-10" db="EMBL/GenBank/DDBJ databases">
        <authorList>
            <person name="Varghese N."/>
            <person name="Submissions S."/>
        </authorList>
    </citation>
    <scope>NUCLEOTIDE SEQUENCE [LARGE SCALE GENOMIC DNA]</scope>
    <source>
        <strain evidence="3">CGMCC 1.10784</strain>
    </source>
</reference>
<evidence type="ECO:0000256" key="1">
    <source>
        <dbReference type="SAM" id="MobiDB-lite"/>
    </source>
</evidence>
<feature type="compositionally biased region" description="Low complexity" evidence="1">
    <location>
        <begin position="27"/>
        <end position="43"/>
    </location>
</feature>
<dbReference type="AlphaFoldDB" id="A0A1I2ASN5"/>
<feature type="compositionally biased region" description="Basic residues" evidence="1">
    <location>
        <begin position="14"/>
        <end position="26"/>
    </location>
</feature>
<evidence type="ECO:0000313" key="2">
    <source>
        <dbReference type="EMBL" id="SFE46994.1"/>
    </source>
</evidence>
<dbReference type="OrthoDB" id="2452727at2"/>
<keyword evidence="2" id="KW-0167">Capsid protein</keyword>